<dbReference type="RefSeq" id="WP_284915518.1">
    <property type="nucleotide sequence ID" value="NZ_CP126980.1"/>
</dbReference>
<reference evidence="3 4" key="1">
    <citation type="submission" date="2023-06" db="EMBL/GenBank/DDBJ databases">
        <authorList>
            <person name="Yushchuk O."/>
            <person name="Binda E."/>
            <person name="Ruckert-Reed C."/>
            <person name="Fedorenko V."/>
            <person name="Kalinowski J."/>
            <person name="Marinelli F."/>
        </authorList>
    </citation>
    <scope>NUCLEOTIDE SEQUENCE [LARGE SCALE GENOMIC DNA]</scope>
    <source>
        <strain evidence="3 4">NRRL 3884</strain>
    </source>
</reference>
<keyword evidence="4" id="KW-1185">Reference proteome</keyword>
<feature type="region of interest" description="Disordered" evidence="1">
    <location>
        <begin position="143"/>
        <end position="183"/>
    </location>
</feature>
<dbReference type="Proteomes" id="UP001240150">
    <property type="component" value="Chromosome"/>
</dbReference>
<feature type="signal peptide" evidence="2">
    <location>
        <begin position="1"/>
        <end position="33"/>
    </location>
</feature>
<keyword evidence="2" id="KW-0732">Signal</keyword>
<evidence type="ECO:0000313" key="3">
    <source>
        <dbReference type="EMBL" id="WIM94315.1"/>
    </source>
</evidence>
<dbReference type="InterPro" id="IPR006311">
    <property type="entry name" value="TAT_signal"/>
</dbReference>
<accession>A0ABY8W943</accession>
<dbReference type="PROSITE" id="PS51318">
    <property type="entry name" value="TAT"/>
    <property type="match status" value="1"/>
</dbReference>
<proteinExistence type="predicted"/>
<evidence type="ECO:0000313" key="4">
    <source>
        <dbReference type="Proteomes" id="UP001240150"/>
    </source>
</evidence>
<feature type="chain" id="PRO_5046448368" description="Lipoprotein" evidence="2">
    <location>
        <begin position="34"/>
        <end position="197"/>
    </location>
</feature>
<dbReference type="EMBL" id="CP126980">
    <property type="protein sequence ID" value="WIM94315.1"/>
    <property type="molecule type" value="Genomic_DNA"/>
</dbReference>
<sequence>MADSPQRRTALLTAIAALTLSACGNTLSGTATATRDAVHAAAANLPGAYTYVLTSNCGERALIGRFRITVDGQVATGEPVGAEVDPGVTHFPAIAELLAEVDTAGPDAVIGFETDAAGRPARLSIDPLPDATDDEACYTFADIEPMAPRDPGGTGQGNPLGRTTYRPDDHRAHPAPAGAAAHEDLAVLELPAAVGRN</sequence>
<dbReference type="PROSITE" id="PS51257">
    <property type="entry name" value="PROKAR_LIPOPROTEIN"/>
    <property type="match status" value="1"/>
</dbReference>
<organism evidence="3 4">
    <name type="scientific">Actinoplanes oblitus</name>
    <dbReference type="NCBI Taxonomy" id="3040509"/>
    <lineage>
        <taxon>Bacteria</taxon>
        <taxon>Bacillati</taxon>
        <taxon>Actinomycetota</taxon>
        <taxon>Actinomycetes</taxon>
        <taxon>Micromonosporales</taxon>
        <taxon>Micromonosporaceae</taxon>
        <taxon>Actinoplanes</taxon>
    </lineage>
</organism>
<gene>
    <name evidence="3" type="ORF">ACTOB_006332</name>
</gene>
<name>A0ABY8W943_9ACTN</name>
<protein>
    <recommendedName>
        <fullName evidence="5">Lipoprotein</fullName>
    </recommendedName>
</protein>
<evidence type="ECO:0000256" key="1">
    <source>
        <dbReference type="SAM" id="MobiDB-lite"/>
    </source>
</evidence>
<evidence type="ECO:0000256" key="2">
    <source>
        <dbReference type="SAM" id="SignalP"/>
    </source>
</evidence>
<evidence type="ECO:0008006" key="5">
    <source>
        <dbReference type="Google" id="ProtNLM"/>
    </source>
</evidence>